<keyword evidence="3" id="KW-1185">Reference proteome</keyword>
<proteinExistence type="predicted"/>
<dbReference type="EMBL" id="CAJJDP010000052">
    <property type="protein sequence ID" value="CAD8168483.1"/>
    <property type="molecule type" value="Genomic_DNA"/>
</dbReference>
<organism evidence="2 3">
    <name type="scientific">Paramecium octaurelia</name>
    <dbReference type="NCBI Taxonomy" id="43137"/>
    <lineage>
        <taxon>Eukaryota</taxon>
        <taxon>Sar</taxon>
        <taxon>Alveolata</taxon>
        <taxon>Ciliophora</taxon>
        <taxon>Intramacronucleata</taxon>
        <taxon>Oligohymenophorea</taxon>
        <taxon>Peniculida</taxon>
        <taxon>Parameciidae</taxon>
        <taxon>Paramecium</taxon>
    </lineage>
</organism>
<evidence type="ECO:0000256" key="1">
    <source>
        <dbReference type="SAM" id="Phobius"/>
    </source>
</evidence>
<reference evidence="2" key="1">
    <citation type="submission" date="2021-01" db="EMBL/GenBank/DDBJ databases">
        <authorList>
            <consortium name="Genoscope - CEA"/>
            <person name="William W."/>
        </authorList>
    </citation>
    <scope>NUCLEOTIDE SEQUENCE</scope>
</reference>
<dbReference type="Proteomes" id="UP000683925">
    <property type="component" value="Unassembled WGS sequence"/>
</dbReference>
<keyword evidence="1" id="KW-0472">Membrane</keyword>
<sequence length="51" mass="5963">MTILQMKTPFMLPLNENRQLLNIIIFFFSSGLSQSVLGWKQFTSNTDQNLR</sequence>
<keyword evidence="1" id="KW-0812">Transmembrane</keyword>
<feature type="transmembrane region" description="Helical" evidence="1">
    <location>
        <begin position="20"/>
        <end position="39"/>
    </location>
</feature>
<accession>A0A8S1UWC0</accession>
<evidence type="ECO:0000313" key="3">
    <source>
        <dbReference type="Proteomes" id="UP000683925"/>
    </source>
</evidence>
<keyword evidence="1" id="KW-1133">Transmembrane helix</keyword>
<evidence type="ECO:0000313" key="2">
    <source>
        <dbReference type="EMBL" id="CAD8168483.1"/>
    </source>
</evidence>
<dbReference type="AlphaFoldDB" id="A0A8S1UWC0"/>
<protein>
    <submittedName>
        <fullName evidence="2">Uncharacterized protein</fullName>
    </submittedName>
</protein>
<name>A0A8S1UWC0_PAROT</name>
<comment type="caution">
    <text evidence="2">The sequence shown here is derived from an EMBL/GenBank/DDBJ whole genome shotgun (WGS) entry which is preliminary data.</text>
</comment>
<gene>
    <name evidence="2" type="ORF">POCTA_138.1.T0520013</name>
</gene>